<dbReference type="Pfam" id="PF07715">
    <property type="entry name" value="Plug"/>
    <property type="match status" value="1"/>
</dbReference>
<dbReference type="PROSITE" id="PS52016">
    <property type="entry name" value="TONB_DEPENDENT_REC_3"/>
    <property type="match status" value="1"/>
</dbReference>
<dbReference type="InterPro" id="IPR008969">
    <property type="entry name" value="CarboxyPept-like_regulatory"/>
</dbReference>
<sequence>MEKKLTMILACLFLSIGMAFAQTKVTGTVLSQDDGQPVIGASVLVQGTKTGTTTNIDGQFTLNVPKGKKIQVSYIGMVTQTVTPKPNMKITLQADANTLSDVVVTGMVKMDKRLFSGSTTKIDAGSAKLDGVADISRSLEGKAAGVSVQNVSGTFGTAPKIRVRGSTSIYGNSKPLWVVDGVIMEDVVDVSADQLSSGDANTLISSAIAGLNSDDIESFEILKDGSATSVYGARAMAGVIVVTTKKGKAGQARISYTGEYTMRLIPSYSTFNIMNSQDQMGIYQELQQKGYLNYAETANAANSGVYGKMYQLMSEYDPATGQFFLQNTSEARANYLRAAEYRNTNWFKELFSNSIQHNHSVSITAGTEKAQYYASVSAMYDPGWYKKSDVERYTANFNANYKLSSKLSAGLIGNASYRKQTAPGTISSTTNPVTGEVSRAFDINPYSYALNTSRALDPNTFYTRNYAPFNVFHELENNYMDLNVVDFRMQASLSYKPINKVELTALGAIKYAATTQEHNVKDNSNQAEAYRAMGTTAIRDRNNYLYTNPDDIYALPVTVLPNGGIIDRRDNRMFGYDFRASASYNDVFNEDHILNLYGAMEVNNTERHYTWFRGWGMQYEMGEIPSWAYAVFKKSQEENSQYYEMTNTQERSAAFVGVATYSWKKRYSITGTYRYEGTNRMGKSRSARWLPTWNVSGAWNVHEESWFEKLSPALSNLTFKLSYSLTADRGPSFVTNSRVVIKAENPWRPSADVTESALYIDALANEDLTYEKKHEFNFGLEAGFLDNRINFSFDAYTRRNFDLIGIVSTEAVGGEQSKYGNVAKMKSSGIELSLSTVNIKTKDFTWSTDFIYSYMKNEVTELNTMNRMYEYLSGNGFSMVGYPRGSIFSIPFMGLSGEGLPTFLDQDGNISVSGINVQEYDPEKLKFLKYEGPSEPTNVGSLGNMFKYKRLSLNVFITYSFGNVVRLDPIFSNEYNDLTSMPKEFYNRWTVPGDEKRTTIPVIASKIQNKNDANLTKAYQAYNYSTERVAKGDFIRMKDISLGYEFPSNIIQALRVSNLSLKLQATNLFLLYADKKLNGQDPEFFNTGGVASPMPKQFTLTLKVGI</sequence>
<evidence type="ECO:0000256" key="4">
    <source>
        <dbReference type="ARBA" id="ARBA00022692"/>
    </source>
</evidence>
<protein>
    <submittedName>
        <fullName evidence="10">SusC/RagA family TonB-linked outer membrane protein</fullName>
    </submittedName>
</protein>
<dbReference type="GeneID" id="82158747"/>
<dbReference type="RefSeq" id="WP_172325011.1">
    <property type="nucleotide sequence ID" value="NZ_CASGXU010000033.1"/>
</dbReference>
<dbReference type="Proteomes" id="UP001193734">
    <property type="component" value="Unassembled WGS sequence"/>
</dbReference>
<evidence type="ECO:0000256" key="7">
    <source>
        <dbReference type="PROSITE-ProRule" id="PRU01360"/>
    </source>
</evidence>
<feature type="chain" id="PRO_5045303318" evidence="8">
    <location>
        <begin position="22"/>
        <end position="1106"/>
    </location>
</feature>
<evidence type="ECO:0000256" key="3">
    <source>
        <dbReference type="ARBA" id="ARBA00022452"/>
    </source>
</evidence>
<dbReference type="InterPro" id="IPR023996">
    <property type="entry name" value="TonB-dep_OMP_SusC/RagA"/>
</dbReference>
<keyword evidence="6 7" id="KW-0998">Cell outer membrane</keyword>
<feature type="domain" description="TonB-dependent receptor plug" evidence="9">
    <location>
        <begin position="115"/>
        <end position="239"/>
    </location>
</feature>
<evidence type="ECO:0000259" key="9">
    <source>
        <dbReference type="Pfam" id="PF07715"/>
    </source>
</evidence>
<comment type="similarity">
    <text evidence="7">Belongs to the TonB-dependent receptor family.</text>
</comment>
<feature type="signal peptide" evidence="8">
    <location>
        <begin position="1"/>
        <end position="21"/>
    </location>
</feature>
<dbReference type="Pfam" id="PF13715">
    <property type="entry name" value="CarbopepD_reg_2"/>
    <property type="match status" value="1"/>
</dbReference>
<evidence type="ECO:0000256" key="2">
    <source>
        <dbReference type="ARBA" id="ARBA00022448"/>
    </source>
</evidence>
<organism evidence="10 11">
    <name type="scientific">Xylanibacter rodentium</name>
    <dbReference type="NCBI Taxonomy" id="2736289"/>
    <lineage>
        <taxon>Bacteria</taxon>
        <taxon>Pseudomonadati</taxon>
        <taxon>Bacteroidota</taxon>
        <taxon>Bacteroidia</taxon>
        <taxon>Bacteroidales</taxon>
        <taxon>Prevotellaceae</taxon>
        <taxon>Xylanibacter</taxon>
    </lineage>
</organism>
<keyword evidence="5 7" id="KW-0472">Membrane</keyword>
<evidence type="ECO:0000256" key="1">
    <source>
        <dbReference type="ARBA" id="ARBA00004571"/>
    </source>
</evidence>
<proteinExistence type="inferred from homology"/>
<keyword evidence="2 7" id="KW-0813">Transport</keyword>
<dbReference type="NCBIfam" id="TIGR04057">
    <property type="entry name" value="SusC_RagA_signa"/>
    <property type="match status" value="1"/>
</dbReference>
<evidence type="ECO:0000313" key="11">
    <source>
        <dbReference type="Proteomes" id="UP001193734"/>
    </source>
</evidence>
<keyword evidence="8" id="KW-0732">Signal</keyword>
<dbReference type="InterPro" id="IPR039426">
    <property type="entry name" value="TonB-dep_rcpt-like"/>
</dbReference>
<dbReference type="NCBIfam" id="TIGR04056">
    <property type="entry name" value="OMP_RagA_SusC"/>
    <property type="match status" value="1"/>
</dbReference>
<dbReference type="SUPFAM" id="SSF56935">
    <property type="entry name" value="Porins"/>
    <property type="match status" value="1"/>
</dbReference>
<dbReference type="InterPro" id="IPR036942">
    <property type="entry name" value="Beta-barrel_TonB_sf"/>
</dbReference>
<evidence type="ECO:0000313" key="10">
    <source>
        <dbReference type="EMBL" id="NPE15284.1"/>
    </source>
</evidence>
<dbReference type="InterPro" id="IPR023997">
    <property type="entry name" value="TonB-dep_OMP_SusC/RagA_CS"/>
</dbReference>
<keyword evidence="3 7" id="KW-1134">Transmembrane beta strand</keyword>
<name>A0ABX2AWW7_9BACT</name>
<evidence type="ECO:0000256" key="6">
    <source>
        <dbReference type="ARBA" id="ARBA00023237"/>
    </source>
</evidence>
<dbReference type="Gene3D" id="2.60.40.1120">
    <property type="entry name" value="Carboxypeptidase-like, regulatory domain"/>
    <property type="match status" value="1"/>
</dbReference>
<reference evidence="10 11" key="1">
    <citation type="submission" date="2020-05" db="EMBL/GenBank/DDBJ databases">
        <title>Distinct polysaccharide utilization as determinants for interspecies competition between intestinal Prevotella spp.</title>
        <authorList>
            <person name="Galvez E.J.C."/>
            <person name="Iljazovic A."/>
            <person name="Strowig T."/>
        </authorList>
    </citation>
    <scope>NUCLEOTIDE SEQUENCE [LARGE SCALE GENOMIC DNA]</scope>
    <source>
        <strain evidence="10 11">PROD</strain>
    </source>
</reference>
<keyword evidence="4 7" id="KW-0812">Transmembrane</keyword>
<dbReference type="SUPFAM" id="SSF49464">
    <property type="entry name" value="Carboxypeptidase regulatory domain-like"/>
    <property type="match status" value="1"/>
</dbReference>
<evidence type="ECO:0000256" key="5">
    <source>
        <dbReference type="ARBA" id="ARBA00023136"/>
    </source>
</evidence>
<dbReference type="InterPro" id="IPR012910">
    <property type="entry name" value="Plug_dom"/>
</dbReference>
<keyword evidence="11" id="KW-1185">Reference proteome</keyword>
<dbReference type="Gene3D" id="2.170.130.10">
    <property type="entry name" value="TonB-dependent receptor, plug domain"/>
    <property type="match status" value="1"/>
</dbReference>
<evidence type="ECO:0000256" key="8">
    <source>
        <dbReference type="SAM" id="SignalP"/>
    </source>
</evidence>
<accession>A0ABX2AWW7</accession>
<dbReference type="InterPro" id="IPR037066">
    <property type="entry name" value="Plug_dom_sf"/>
</dbReference>
<comment type="subcellular location">
    <subcellularLocation>
        <location evidence="1 7">Cell outer membrane</location>
        <topology evidence="1 7">Multi-pass membrane protein</topology>
    </subcellularLocation>
</comment>
<gene>
    <name evidence="10" type="ORF">HPS55_13305</name>
</gene>
<dbReference type="EMBL" id="JABKKE010000035">
    <property type="protein sequence ID" value="NPE15284.1"/>
    <property type="molecule type" value="Genomic_DNA"/>
</dbReference>
<comment type="caution">
    <text evidence="10">The sequence shown here is derived from an EMBL/GenBank/DDBJ whole genome shotgun (WGS) entry which is preliminary data.</text>
</comment>
<dbReference type="Gene3D" id="2.40.170.20">
    <property type="entry name" value="TonB-dependent receptor, beta-barrel domain"/>
    <property type="match status" value="1"/>
</dbReference>